<accession>A0AAP0E4D9</accession>
<sequence>MINHPLYQTKIRHFIYNPIKPFSNWFDLVSNLVMRHQSLQQHKEGKARSPYRVAAILSRWIRLEELRFINRQIIKNVLSIISSMLELDQPLLNSFVIELFEFSICNHSSNSCQGTGEHPHFIFDTP</sequence>
<dbReference type="EMBL" id="JBBNAF010000013">
    <property type="protein sequence ID" value="KAK9086500.1"/>
    <property type="molecule type" value="Genomic_DNA"/>
</dbReference>
<evidence type="ECO:0000313" key="1">
    <source>
        <dbReference type="EMBL" id="KAK9086500.1"/>
    </source>
</evidence>
<evidence type="ECO:0000313" key="2">
    <source>
        <dbReference type="Proteomes" id="UP001420932"/>
    </source>
</evidence>
<organism evidence="1 2">
    <name type="scientific">Stephania yunnanensis</name>
    <dbReference type="NCBI Taxonomy" id="152371"/>
    <lineage>
        <taxon>Eukaryota</taxon>
        <taxon>Viridiplantae</taxon>
        <taxon>Streptophyta</taxon>
        <taxon>Embryophyta</taxon>
        <taxon>Tracheophyta</taxon>
        <taxon>Spermatophyta</taxon>
        <taxon>Magnoliopsida</taxon>
        <taxon>Ranunculales</taxon>
        <taxon>Menispermaceae</taxon>
        <taxon>Menispermoideae</taxon>
        <taxon>Cissampelideae</taxon>
        <taxon>Stephania</taxon>
    </lineage>
</organism>
<keyword evidence="2" id="KW-1185">Reference proteome</keyword>
<dbReference type="AlphaFoldDB" id="A0AAP0E4D9"/>
<gene>
    <name evidence="1" type="ORF">Syun_028894</name>
</gene>
<comment type="caution">
    <text evidence="1">The sequence shown here is derived from an EMBL/GenBank/DDBJ whole genome shotgun (WGS) entry which is preliminary data.</text>
</comment>
<proteinExistence type="predicted"/>
<name>A0AAP0E4D9_9MAGN</name>
<dbReference type="Proteomes" id="UP001420932">
    <property type="component" value="Unassembled WGS sequence"/>
</dbReference>
<protein>
    <submittedName>
        <fullName evidence="1">Uncharacterized protein</fullName>
    </submittedName>
</protein>
<reference evidence="1 2" key="1">
    <citation type="submission" date="2024-01" db="EMBL/GenBank/DDBJ databases">
        <title>Genome assemblies of Stephania.</title>
        <authorList>
            <person name="Yang L."/>
        </authorList>
    </citation>
    <scope>NUCLEOTIDE SEQUENCE [LARGE SCALE GENOMIC DNA]</scope>
    <source>
        <strain evidence="1">YNDBR</strain>
        <tissue evidence="1">Leaf</tissue>
    </source>
</reference>